<reference evidence="2 3" key="1">
    <citation type="submission" date="2021-07" db="EMBL/GenBank/DDBJ databases">
        <authorList>
            <person name="Palmer J.M."/>
        </authorList>
    </citation>
    <scope>NUCLEOTIDE SEQUENCE [LARGE SCALE GENOMIC DNA]</scope>
    <source>
        <strain evidence="2 3">AT_MEX2019</strain>
        <tissue evidence="2">Muscle</tissue>
    </source>
</reference>
<evidence type="ECO:0000313" key="2">
    <source>
        <dbReference type="EMBL" id="MED6246827.1"/>
    </source>
</evidence>
<gene>
    <name evidence="2" type="ORF">ATANTOWER_024234</name>
</gene>
<keyword evidence="3" id="KW-1185">Reference proteome</keyword>
<protein>
    <submittedName>
        <fullName evidence="2">Uncharacterized protein</fullName>
    </submittedName>
</protein>
<comment type="caution">
    <text evidence="2">The sequence shown here is derived from an EMBL/GenBank/DDBJ whole genome shotgun (WGS) entry which is preliminary data.</text>
</comment>
<dbReference type="Proteomes" id="UP001345963">
    <property type="component" value="Unassembled WGS sequence"/>
</dbReference>
<proteinExistence type="predicted"/>
<name>A0ABU7B8C0_9TELE</name>
<dbReference type="EMBL" id="JAHUTI010044809">
    <property type="protein sequence ID" value="MED6246827.1"/>
    <property type="molecule type" value="Genomic_DNA"/>
</dbReference>
<feature type="compositionally biased region" description="Polar residues" evidence="1">
    <location>
        <begin position="27"/>
        <end position="37"/>
    </location>
</feature>
<evidence type="ECO:0000256" key="1">
    <source>
        <dbReference type="SAM" id="MobiDB-lite"/>
    </source>
</evidence>
<evidence type="ECO:0000313" key="3">
    <source>
        <dbReference type="Proteomes" id="UP001345963"/>
    </source>
</evidence>
<feature type="region of interest" description="Disordered" evidence="1">
    <location>
        <begin position="27"/>
        <end position="50"/>
    </location>
</feature>
<organism evidence="2 3">
    <name type="scientific">Ataeniobius toweri</name>
    <dbReference type="NCBI Taxonomy" id="208326"/>
    <lineage>
        <taxon>Eukaryota</taxon>
        <taxon>Metazoa</taxon>
        <taxon>Chordata</taxon>
        <taxon>Craniata</taxon>
        <taxon>Vertebrata</taxon>
        <taxon>Euteleostomi</taxon>
        <taxon>Actinopterygii</taxon>
        <taxon>Neopterygii</taxon>
        <taxon>Teleostei</taxon>
        <taxon>Neoteleostei</taxon>
        <taxon>Acanthomorphata</taxon>
        <taxon>Ovalentaria</taxon>
        <taxon>Atherinomorphae</taxon>
        <taxon>Cyprinodontiformes</taxon>
        <taxon>Goodeidae</taxon>
        <taxon>Ataeniobius</taxon>
    </lineage>
</organism>
<sequence>MYSFQDFSKPRFKRSSFSLFDDPSFQASKFSSSNQAPDDSLKSPWTHWPPEPNLAHPLSCIPPSASSGKPPPRINTVQVTSLLAIPQPQWNELPQVTTLILTIKSLTLFPRAQVPRPDSRTSTIYNSGLFTWATGESPSTLFLILT</sequence>
<accession>A0ABU7B8C0</accession>